<comment type="caution">
    <text evidence="11">The sequence shown here is derived from an EMBL/GenBank/DDBJ whole genome shotgun (WGS) entry which is preliminary data.</text>
</comment>
<name>A0AAD5SBV0_9FUNG</name>
<dbReference type="InterPro" id="IPR029058">
    <property type="entry name" value="AB_hydrolase_fold"/>
</dbReference>
<feature type="transmembrane region" description="Helical" evidence="9">
    <location>
        <begin position="15"/>
        <end position="38"/>
    </location>
</feature>
<organism evidence="11 12">
    <name type="scientific">Rhizophlyctis rosea</name>
    <dbReference type="NCBI Taxonomy" id="64517"/>
    <lineage>
        <taxon>Eukaryota</taxon>
        <taxon>Fungi</taxon>
        <taxon>Fungi incertae sedis</taxon>
        <taxon>Chytridiomycota</taxon>
        <taxon>Chytridiomycota incertae sedis</taxon>
        <taxon>Chytridiomycetes</taxon>
        <taxon>Rhizophlyctidales</taxon>
        <taxon>Rhizophlyctidaceae</taxon>
        <taxon>Rhizophlyctis</taxon>
    </lineage>
</organism>
<accession>A0AAD5SBV0</accession>
<evidence type="ECO:0000256" key="9">
    <source>
        <dbReference type="SAM" id="Phobius"/>
    </source>
</evidence>
<dbReference type="SUPFAM" id="SSF53474">
    <property type="entry name" value="alpha/beta-Hydrolases"/>
    <property type="match status" value="1"/>
</dbReference>
<gene>
    <name evidence="11" type="ORF">HK097_009358</name>
</gene>
<dbReference type="PANTHER" id="PTHR11005">
    <property type="entry name" value="LYSOSOMAL ACID LIPASE-RELATED"/>
    <property type="match status" value="1"/>
</dbReference>
<evidence type="ECO:0000256" key="8">
    <source>
        <dbReference type="SAM" id="MobiDB-lite"/>
    </source>
</evidence>
<dbReference type="Pfam" id="PF04083">
    <property type="entry name" value="Abhydro_lipase"/>
    <property type="match status" value="1"/>
</dbReference>
<proteinExistence type="predicted"/>
<evidence type="ECO:0000256" key="6">
    <source>
        <dbReference type="ARBA" id="ARBA00023098"/>
    </source>
</evidence>
<reference evidence="11" key="1">
    <citation type="submission" date="2020-05" db="EMBL/GenBank/DDBJ databases">
        <title>Phylogenomic resolution of chytrid fungi.</title>
        <authorList>
            <person name="Stajich J.E."/>
            <person name="Amses K."/>
            <person name="Simmons R."/>
            <person name="Seto K."/>
            <person name="Myers J."/>
            <person name="Bonds A."/>
            <person name="Quandt C.A."/>
            <person name="Barry K."/>
            <person name="Liu P."/>
            <person name="Grigoriev I."/>
            <person name="Longcore J.E."/>
            <person name="James T.Y."/>
        </authorList>
    </citation>
    <scope>NUCLEOTIDE SEQUENCE</scope>
    <source>
        <strain evidence="11">JEL0318</strain>
    </source>
</reference>
<feature type="region of interest" description="Disordered" evidence="8">
    <location>
        <begin position="638"/>
        <end position="678"/>
    </location>
</feature>
<evidence type="ECO:0000256" key="7">
    <source>
        <dbReference type="ARBA" id="ARBA00023136"/>
    </source>
</evidence>
<dbReference type="Gene3D" id="3.40.50.1820">
    <property type="entry name" value="alpha/beta hydrolase"/>
    <property type="match status" value="1"/>
</dbReference>
<dbReference type="EMBL" id="JADGJD010000611">
    <property type="protein sequence ID" value="KAJ3049680.1"/>
    <property type="molecule type" value="Genomic_DNA"/>
</dbReference>
<dbReference type="AlphaFoldDB" id="A0AAD5SBV0"/>
<dbReference type="InterPro" id="IPR006693">
    <property type="entry name" value="AB_hydrolase_lipase"/>
</dbReference>
<evidence type="ECO:0000313" key="11">
    <source>
        <dbReference type="EMBL" id="KAJ3049680.1"/>
    </source>
</evidence>
<feature type="domain" description="Partial AB-hydrolase lipase" evidence="10">
    <location>
        <begin position="88"/>
        <end position="169"/>
    </location>
</feature>
<evidence type="ECO:0000256" key="3">
    <source>
        <dbReference type="ARBA" id="ARBA00022801"/>
    </source>
</evidence>
<keyword evidence="12" id="KW-1185">Reference proteome</keyword>
<sequence length="678" mass="75512">MATIPVIGRLSFFDYFRLIFAFGVLFLEALFRVIFAIFPPLRWLVDGIKAVVENVREKSHHARQGSHKKDDSKTYTVEEDLLRLHDTEDFARYWGYPVQTHYVTTTDGYMLALHRVPSSKKDHEHNARVRLSSTPARRLERKRSLGGAQKPVVLLWHGFMMCSEVWVCSKDPKSSLAFTLADAGYDVWLGNTRGNKYSCKHRKYTLASEKFWNFSIDHLAMYDLPNTVDYILKVTGAPSLTYIGFSQGTAQGYSALSLDAHLNSKINLFIALGPAAKPSGLDNQTVATIMNQSPDLIYLLFGRKSLISSTLFWQNLFSPETFASFIDLALWFLFSCKSEMIDNKMVVYRHLYSYTSVKCMAHWFQIIRHGRFQMYDESSPVLPGGRGGHCVPKFATEHIQTPIAIFYGGQDTLADMTWLLRETATPVYCLQIEEYEHLDFLWGKGIEKAIFPAVLGLLAQCSEIQTDAIASNPDEDPYGVRNLEWITTGHVDALLDTGKGQVEDGGRNVGFEGKVSARKIVAANLLSRQKSMPVHVLGGDSEKSSSRPATPQENTQAGEAMVKAIMHSKLEGKKSFLITERGKGGGRRPSGSYPSARSRKNSDAMGVEDFEGVSGVSVLAKQPLRFLDHAVQSPAPIEVVEESEVGSGVVSPWSEREDESGEVEPPTVHPSDGGLEGM</sequence>
<evidence type="ECO:0000313" key="12">
    <source>
        <dbReference type="Proteomes" id="UP001212841"/>
    </source>
</evidence>
<evidence type="ECO:0000256" key="2">
    <source>
        <dbReference type="ARBA" id="ARBA00022692"/>
    </source>
</evidence>
<dbReference type="FunFam" id="3.40.50.1820:FF:000095">
    <property type="entry name" value="Triglyceride lipase-cholesterol esterase"/>
    <property type="match status" value="1"/>
</dbReference>
<dbReference type="GO" id="GO:0016042">
    <property type="term" value="P:lipid catabolic process"/>
    <property type="evidence" value="ECO:0007669"/>
    <property type="project" value="UniProtKB-KW"/>
</dbReference>
<keyword evidence="2 9" id="KW-0812">Transmembrane</keyword>
<protein>
    <recommendedName>
        <fullName evidence="10">Partial AB-hydrolase lipase domain-containing protein</fullName>
    </recommendedName>
</protein>
<keyword evidence="4" id="KW-0442">Lipid degradation</keyword>
<keyword evidence="3" id="KW-0378">Hydrolase</keyword>
<evidence type="ECO:0000256" key="4">
    <source>
        <dbReference type="ARBA" id="ARBA00022963"/>
    </source>
</evidence>
<keyword evidence="5 9" id="KW-1133">Transmembrane helix</keyword>
<feature type="compositionally biased region" description="Polar residues" evidence="8">
    <location>
        <begin position="546"/>
        <end position="556"/>
    </location>
</feature>
<evidence type="ECO:0000256" key="1">
    <source>
        <dbReference type="ARBA" id="ARBA00004167"/>
    </source>
</evidence>
<keyword evidence="7 9" id="KW-0472">Membrane</keyword>
<keyword evidence="6" id="KW-0443">Lipid metabolism</keyword>
<dbReference type="Proteomes" id="UP001212841">
    <property type="component" value="Unassembled WGS sequence"/>
</dbReference>
<feature type="region of interest" description="Disordered" evidence="8">
    <location>
        <begin position="577"/>
        <end position="604"/>
    </location>
</feature>
<dbReference type="GO" id="GO:0016787">
    <property type="term" value="F:hydrolase activity"/>
    <property type="evidence" value="ECO:0007669"/>
    <property type="project" value="UniProtKB-KW"/>
</dbReference>
<comment type="subcellular location">
    <subcellularLocation>
        <location evidence="1">Membrane</location>
        <topology evidence="1">Single-pass membrane protein</topology>
    </subcellularLocation>
</comment>
<evidence type="ECO:0000259" key="10">
    <source>
        <dbReference type="Pfam" id="PF04083"/>
    </source>
</evidence>
<feature type="region of interest" description="Disordered" evidence="8">
    <location>
        <begin position="533"/>
        <end position="556"/>
    </location>
</feature>
<dbReference type="GO" id="GO:0016020">
    <property type="term" value="C:membrane"/>
    <property type="evidence" value="ECO:0007669"/>
    <property type="project" value="UniProtKB-SubCell"/>
</dbReference>
<evidence type="ECO:0000256" key="5">
    <source>
        <dbReference type="ARBA" id="ARBA00022989"/>
    </source>
</evidence>
<feature type="non-terminal residue" evidence="11">
    <location>
        <position position="678"/>
    </location>
</feature>